<dbReference type="EMBL" id="JARIHO010000044">
    <property type="protein sequence ID" value="KAJ7325529.1"/>
    <property type="molecule type" value="Genomic_DNA"/>
</dbReference>
<sequence length="313" mass="34641">MAHYLELPNELLFKVLAIVLARSVHMVIVSSGDIEWDLHAHHTLSAVCFSFREIMKGISSKAFQFVASETNPNLAQHVQRQVLSLRSLGAAIRDPAVPGNFSIESLDSTAPQLVQGYSLYIAIVYLRSQASRSTPEIYQSTSATIFGAVITLSKVLYSRIVPREVAVMLKYATEDEAELSHIGVLVVKHCALLATFANALASGNDYPLDEVARLRADINKIKTEQLIRSVESADAEFLALFRRNDSPFPCCTTIWLSQLPDVYSTLERVYEMFSKQPLLISEDAFARLRSLIERWAPPQAEAASIDPSPDDGG</sequence>
<evidence type="ECO:0000313" key="2">
    <source>
        <dbReference type="Proteomes" id="UP001218218"/>
    </source>
</evidence>
<name>A0AAD6ZK17_9AGAR</name>
<accession>A0AAD6ZK17</accession>
<organism evidence="1 2">
    <name type="scientific">Mycena albidolilacea</name>
    <dbReference type="NCBI Taxonomy" id="1033008"/>
    <lineage>
        <taxon>Eukaryota</taxon>
        <taxon>Fungi</taxon>
        <taxon>Dikarya</taxon>
        <taxon>Basidiomycota</taxon>
        <taxon>Agaricomycotina</taxon>
        <taxon>Agaricomycetes</taxon>
        <taxon>Agaricomycetidae</taxon>
        <taxon>Agaricales</taxon>
        <taxon>Marasmiineae</taxon>
        <taxon>Mycenaceae</taxon>
        <taxon>Mycena</taxon>
    </lineage>
</organism>
<reference evidence="1" key="1">
    <citation type="submission" date="2023-03" db="EMBL/GenBank/DDBJ databases">
        <title>Massive genome expansion in bonnet fungi (Mycena s.s.) driven by repeated elements and novel gene families across ecological guilds.</title>
        <authorList>
            <consortium name="Lawrence Berkeley National Laboratory"/>
            <person name="Harder C.B."/>
            <person name="Miyauchi S."/>
            <person name="Viragh M."/>
            <person name="Kuo A."/>
            <person name="Thoen E."/>
            <person name="Andreopoulos B."/>
            <person name="Lu D."/>
            <person name="Skrede I."/>
            <person name="Drula E."/>
            <person name="Henrissat B."/>
            <person name="Morin E."/>
            <person name="Kohler A."/>
            <person name="Barry K."/>
            <person name="LaButti K."/>
            <person name="Morin E."/>
            <person name="Salamov A."/>
            <person name="Lipzen A."/>
            <person name="Mereny Z."/>
            <person name="Hegedus B."/>
            <person name="Baldrian P."/>
            <person name="Stursova M."/>
            <person name="Weitz H."/>
            <person name="Taylor A."/>
            <person name="Grigoriev I.V."/>
            <person name="Nagy L.G."/>
            <person name="Martin F."/>
            <person name="Kauserud H."/>
        </authorList>
    </citation>
    <scope>NUCLEOTIDE SEQUENCE</scope>
    <source>
        <strain evidence="1">CBHHK002</strain>
    </source>
</reference>
<dbReference type="Proteomes" id="UP001218218">
    <property type="component" value="Unassembled WGS sequence"/>
</dbReference>
<gene>
    <name evidence="1" type="ORF">DFH08DRAFT_886812</name>
</gene>
<keyword evidence="2" id="KW-1185">Reference proteome</keyword>
<dbReference type="AlphaFoldDB" id="A0AAD6ZK17"/>
<evidence type="ECO:0000313" key="1">
    <source>
        <dbReference type="EMBL" id="KAJ7325529.1"/>
    </source>
</evidence>
<comment type="caution">
    <text evidence="1">The sequence shown here is derived from an EMBL/GenBank/DDBJ whole genome shotgun (WGS) entry which is preliminary data.</text>
</comment>
<proteinExistence type="predicted"/>
<protein>
    <submittedName>
        <fullName evidence="1">Uncharacterized protein</fullName>
    </submittedName>
</protein>